<sequence length="66" mass="7293">MEDRAEQRAENGYRRRNDRLCEPSNVRCKLDGMTPMKIRMPPGDAGGQRHGPVVSIAGGKNGTKPE</sequence>
<proteinExistence type="predicted"/>
<accession>A0ABR5T9J6</accession>
<evidence type="ECO:0000313" key="2">
    <source>
        <dbReference type="EMBL" id="KWZ41486.1"/>
    </source>
</evidence>
<dbReference type="EMBL" id="LNJQ01000001">
    <property type="protein sequence ID" value="KWZ41486.1"/>
    <property type="molecule type" value="Genomic_DNA"/>
</dbReference>
<dbReference type="Proteomes" id="UP000070255">
    <property type="component" value="Unassembled WGS sequence"/>
</dbReference>
<reference evidence="2 3" key="1">
    <citation type="submission" date="2015-11" db="EMBL/GenBank/DDBJ databases">
        <authorList>
            <person name="Sahl J."/>
            <person name="Wagner D."/>
            <person name="Keim P."/>
        </authorList>
    </citation>
    <scope>NUCLEOTIDE SEQUENCE [LARGE SCALE GENOMIC DNA]</scope>
    <source>
        <strain evidence="2 3">BDU18</strain>
    </source>
</reference>
<name>A0ABR5T9J6_9BURK</name>
<protein>
    <submittedName>
        <fullName evidence="2">Uncharacterized protein</fullName>
    </submittedName>
</protein>
<organism evidence="2 3">
    <name type="scientific">Burkholderia savannae</name>
    <dbReference type="NCBI Taxonomy" id="1637837"/>
    <lineage>
        <taxon>Bacteria</taxon>
        <taxon>Pseudomonadati</taxon>
        <taxon>Pseudomonadota</taxon>
        <taxon>Betaproteobacteria</taxon>
        <taxon>Burkholderiales</taxon>
        <taxon>Burkholderiaceae</taxon>
        <taxon>Burkholderia</taxon>
        <taxon>pseudomallei group</taxon>
    </lineage>
</organism>
<gene>
    <name evidence="2" type="ORF">WS72_00330</name>
</gene>
<evidence type="ECO:0000313" key="3">
    <source>
        <dbReference type="Proteomes" id="UP000070255"/>
    </source>
</evidence>
<keyword evidence="3" id="KW-1185">Reference proteome</keyword>
<comment type="caution">
    <text evidence="2">The sequence shown here is derived from an EMBL/GenBank/DDBJ whole genome shotgun (WGS) entry which is preliminary data.</text>
</comment>
<feature type="region of interest" description="Disordered" evidence="1">
    <location>
        <begin position="33"/>
        <end position="66"/>
    </location>
</feature>
<evidence type="ECO:0000256" key="1">
    <source>
        <dbReference type="SAM" id="MobiDB-lite"/>
    </source>
</evidence>